<dbReference type="Gene3D" id="2.60.120.620">
    <property type="entry name" value="q2cbj1_9rhob like domain"/>
    <property type="match status" value="1"/>
</dbReference>
<evidence type="ECO:0000313" key="2">
    <source>
        <dbReference type="Proteomes" id="UP000676996"/>
    </source>
</evidence>
<proteinExistence type="predicted"/>
<dbReference type="RefSeq" id="WP_284053847.1">
    <property type="nucleotide sequence ID" value="NZ_JAGRQC010000002.1"/>
</dbReference>
<protein>
    <submittedName>
        <fullName evidence="1">Uncharacterized protein</fullName>
    </submittedName>
</protein>
<dbReference type="Proteomes" id="UP000676996">
    <property type="component" value="Unassembled WGS sequence"/>
</dbReference>
<dbReference type="EMBL" id="JAGRQC010000002">
    <property type="protein sequence ID" value="MBR0552572.1"/>
    <property type="molecule type" value="Genomic_DNA"/>
</dbReference>
<reference evidence="1" key="1">
    <citation type="submission" date="2021-04" db="EMBL/GenBank/DDBJ databases">
        <title>Ouciella asimina sp. nov., isolated from the surface seawater in the hydrothermal field of Okinawa Trough.</title>
        <authorList>
            <person name="Shuang W."/>
        </authorList>
    </citation>
    <scope>NUCLEOTIDE SEQUENCE</scope>
    <source>
        <strain evidence="1">LXI357</strain>
    </source>
</reference>
<dbReference type="Pfam" id="PF20043">
    <property type="entry name" value="DUF6445"/>
    <property type="match status" value="1"/>
</dbReference>
<evidence type="ECO:0000313" key="1">
    <source>
        <dbReference type="EMBL" id="MBR0552572.1"/>
    </source>
</evidence>
<gene>
    <name evidence="1" type="ORF">J7S20_08650</name>
</gene>
<dbReference type="InterPro" id="IPR045617">
    <property type="entry name" value="DUF6445"/>
</dbReference>
<sequence>MPTSLLVVDDFLQRPDAVRAAALRLSYPDLQGAFAGRNSEQRMEITGLSEEVSRLTGEALTPIQPLRSHSKCRITLEGEVGLGRVHIDPGYWSGILYLSRPEDCQGGTEFFRHKPTNSDRAPITHEELRAAGFSSTAQLETEVLNKHSNDESKWEKTMEVPMRYNRLLLLRPWMWHTAGPGFGNCLENGRLIMVMFFQPKR</sequence>
<keyword evidence="2" id="KW-1185">Reference proteome</keyword>
<name>A0A8T4IET6_9SPHN</name>
<accession>A0A8T4IET6</accession>
<comment type="caution">
    <text evidence="1">The sequence shown here is derived from an EMBL/GenBank/DDBJ whole genome shotgun (WGS) entry which is preliminary data.</text>
</comment>
<dbReference type="AlphaFoldDB" id="A0A8T4IET6"/>
<organism evidence="1 2">
    <name type="scientific">Stakelama marina</name>
    <dbReference type="NCBI Taxonomy" id="2826939"/>
    <lineage>
        <taxon>Bacteria</taxon>
        <taxon>Pseudomonadati</taxon>
        <taxon>Pseudomonadota</taxon>
        <taxon>Alphaproteobacteria</taxon>
        <taxon>Sphingomonadales</taxon>
        <taxon>Sphingomonadaceae</taxon>
        <taxon>Stakelama</taxon>
    </lineage>
</organism>